<evidence type="ECO:0000259" key="1">
    <source>
        <dbReference type="Pfam" id="PF20150"/>
    </source>
</evidence>
<evidence type="ECO:0000313" key="3">
    <source>
        <dbReference type="Proteomes" id="UP000297280"/>
    </source>
</evidence>
<dbReference type="OrthoDB" id="3546385at2759"/>
<accession>A0A4Z1KQW1</accession>
<dbReference type="PANTHER" id="PTHR35910">
    <property type="entry name" value="2EXR DOMAIN-CONTAINING PROTEIN"/>
    <property type="match status" value="1"/>
</dbReference>
<keyword evidence="3" id="KW-1185">Reference proteome</keyword>
<dbReference type="InterPro" id="IPR045518">
    <property type="entry name" value="2EXR"/>
</dbReference>
<reference evidence="2 3" key="1">
    <citation type="submission" date="2017-12" db="EMBL/GenBank/DDBJ databases">
        <title>Comparative genomics of Botrytis spp.</title>
        <authorList>
            <person name="Valero-Jimenez C.A."/>
            <person name="Tapia P."/>
            <person name="Veloso J."/>
            <person name="Silva-Moreno E."/>
            <person name="Staats M."/>
            <person name="Valdes J.H."/>
            <person name="Van Kan J.A.L."/>
        </authorList>
    </citation>
    <scope>NUCLEOTIDE SEQUENCE [LARGE SCALE GENOMIC DNA]</scope>
    <source>
        <strain evidence="2 3">MUCL3349</strain>
    </source>
</reference>
<gene>
    <name evidence="2" type="ORF">BPOR_0557g00010</name>
</gene>
<feature type="domain" description="2EXR" evidence="1">
    <location>
        <begin position="10"/>
        <end position="100"/>
    </location>
</feature>
<proteinExistence type="predicted"/>
<name>A0A4Z1KQW1_9HELO</name>
<dbReference type="PANTHER" id="PTHR35910:SF6">
    <property type="entry name" value="2EXR DOMAIN-CONTAINING PROTEIN"/>
    <property type="match status" value="1"/>
</dbReference>
<dbReference type="AlphaFoldDB" id="A0A4Z1KQW1"/>
<organism evidence="2 3">
    <name type="scientific">Botrytis porri</name>
    <dbReference type="NCBI Taxonomy" id="87229"/>
    <lineage>
        <taxon>Eukaryota</taxon>
        <taxon>Fungi</taxon>
        <taxon>Dikarya</taxon>
        <taxon>Ascomycota</taxon>
        <taxon>Pezizomycotina</taxon>
        <taxon>Leotiomycetes</taxon>
        <taxon>Helotiales</taxon>
        <taxon>Sclerotiniaceae</taxon>
        <taxon>Botrytis</taxon>
    </lineage>
</organism>
<comment type="caution">
    <text evidence="2">The sequence shown here is derived from an EMBL/GenBank/DDBJ whole genome shotgun (WGS) entry which is preliminary data.</text>
</comment>
<dbReference type="EMBL" id="PQXO01000556">
    <property type="protein sequence ID" value="TGO84039.1"/>
    <property type="molecule type" value="Genomic_DNA"/>
</dbReference>
<dbReference type="Pfam" id="PF20150">
    <property type="entry name" value="2EXR"/>
    <property type="match status" value="1"/>
</dbReference>
<sequence length="346" mass="40754">MSSAVNTSSFPPFRRFPKEIRLSIWERTIPEPRIVHIIQDAATRAMKSYTSIPAILRVNHESFSVASQIYRRAFRCSKPGQDKPDEDTSYVWFDFERDFLLIDYNMTGQLWASPEDQLANSTNPLLYTTVRWIPDDDVKRIRNLAWYSNPSHIAQNEHIWKLFTELEKWYMVTELMGSGNVVEPRNIRSSVTSLRKIAEYNLTPSYDLSFSSVWGEEHVDVQACIRLFERAKMAHRPMLGPRKLPFDSNIPLKQLRRAMKCYIDRWHSNRTPLGIHIDYRVMINPSLKNKFIEDKKRYESYILQNIEKHEEHKAEECDCEITEENWLGESRSMTGQLKWISATSVR</sequence>
<dbReference type="Proteomes" id="UP000297280">
    <property type="component" value="Unassembled WGS sequence"/>
</dbReference>
<protein>
    <recommendedName>
        <fullName evidence="1">2EXR domain-containing protein</fullName>
    </recommendedName>
</protein>
<evidence type="ECO:0000313" key="2">
    <source>
        <dbReference type="EMBL" id="TGO84039.1"/>
    </source>
</evidence>